<dbReference type="OrthoDB" id="4646997at2759"/>
<evidence type="ECO:0000313" key="3">
    <source>
        <dbReference type="Proteomes" id="UP000696573"/>
    </source>
</evidence>
<proteinExistence type="predicted"/>
<comment type="caution">
    <text evidence="2">The sequence shown here is derived from an EMBL/GenBank/DDBJ whole genome shotgun (WGS) entry which is preliminary data.</text>
</comment>
<protein>
    <submittedName>
        <fullName evidence="2">Uncharacterized protein</fullName>
    </submittedName>
</protein>
<reference evidence="2" key="1">
    <citation type="submission" date="2021-10" db="EMBL/GenBank/DDBJ databases">
        <authorList>
            <person name="Piombo E."/>
        </authorList>
    </citation>
    <scope>NUCLEOTIDE SEQUENCE</scope>
</reference>
<gene>
    <name evidence="2" type="ORF">CRHIZ90672A_00008554</name>
</gene>
<sequence>MNSTTAIVGSSSPARPSSSEFEVGMEDIDEDEYDARRSKPEEVTVQLAMSFLHSSLYLCLLQGFNELTEVRVRVERKRAEMYGNGIDHVTAEDDGGICRMKRQALGWSLEHPYLALLEAKRAFKHVHIDNATGEIHPIVSNDTLAQCLGEAVITWKATRQLVGQDVFLIAAANTFLRFIHFRFGSHYADYIDAVDSSTQEGLLKDIGKDTYVHMESSKWFNLQSSGGRRIALCHVLALLRWHDAQHQLSEMVDDSIASDSDFSME</sequence>
<feature type="compositionally biased region" description="Low complexity" evidence="1">
    <location>
        <begin position="10"/>
        <end position="19"/>
    </location>
</feature>
<feature type="region of interest" description="Disordered" evidence="1">
    <location>
        <begin position="1"/>
        <end position="23"/>
    </location>
</feature>
<evidence type="ECO:0000256" key="1">
    <source>
        <dbReference type="SAM" id="MobiDB-lite"/>
    </source>
</evidence>
<name>A0A9N9VM51_9HYPO</name>
<organism evidence="2 3">
    <name type="scientific">Clonostachys rhizophaga</name>
    <dbReference type="NCBI Taxonomy" id="160324"/>
    <lineage>
        <taxon>Eukaryota</taxon>
        <taxon>Fungi</taxon>
        <taxon>Dikarya</taxon>
        <taxon>Ascomycota</taxon>
        <taxon>Pezizomycotina</taxon>
        <taxon>Sordariomycetes</taxon>
        <taxon>Hypocreomycetidae</taxon>
        <taxon>Hypocreales</taxon>
        <taxon>Bionectriaceae</taxon>
        <taxon>Clonostachys</taxon>
    </lineage>
</organism>
<accession>A0A9N9VM51</accession>
<keyword evidence="3" id="KW-1185">Reference proteome</keyword>
<dbReference type="AlphaFoldDB" id="A0A9N9VM51"/>
<dbReference type="EMBL" id="CABFNQ020000715">
    <property type="protein sequence ID" value="CAH0025849.1"/>
    <property type="molecule type" value="Genomic_DNA"/>
</dbReference>
<dbReference type="Proteomes" id="UP000696573">
    <property type="component" value="Unassembled WGS sequence"/>
</dbReference>
<evidence type="ECO:0000313" key="2">
    <source>
        <dbReference type="EMBL" id="CAH0025849.1"/>
    </source>
</evidence>